<comment type="caution">
    <text evidence="6">The sequence shown here is derived from an EMBL/GenBank/DDBJ whole genome shotgun (WGS) entry which is preliminary data.</text>
</comment>
<protein>
    <recommendedName>
        <fullName evidence="5">HTH araC/xylS-type domain-containing protein</fullName>
    </recommendedName>
</protein>
<dbReference type="PANTHER" id="PTHR46796">
    <property type="entry name" value="HTH-TYPE TRANSCRIPTIONAL ACTIVATOR RHAS-RELATED"/>
    <property type="match status" value="1"/>
</dbReference>
<evidence type="ECO:0000313" key="6">
    <source>
        <dbReference type="EMBL" id="RFA26921.1"/>
    </source>
</evidence>
<dbReference type="Gene3D" id="2.60.120.280">
    <property type="entry name" value="Regulatory protein AraC"/>
    <property type="match status" value="1"/>
</dbReference>
<dbReference type="PROSITE" id="PS01124">
    <property type="entry name" value="HTH_ARAC_FAMILY_2"/>
    <property type="match status" value="1"/>
</dbReference>
<name>A0A3E0WAF2_9MICO</name>
<dbReference type="OrthoDB" id="3186094at2"/>
<evidence type="ECO:0000256" key="3">
    <source>
        <dbReference type="ARBA" id="ARBA00023159"/>
    </source>
</evidence>
<dbReference type="Proteomes" id="UP000257080">
    <property type="component" value="Unassembled WGS sequence"/>
</dbReference>
<dbReference type="InterPro" id="IPR003313">
    <property type="entry name" value="AraC-bd"/>
</dbReference>
<accession>A0A3E0WAF2</accession>
<dbReference type="EMBL" id="NBXE01000022">
    <property type="protein sequence ID" value="RFA26921.1"/>
    <property type="molecule type" value="Genomic_DNA"/>
</dbReference>
<dbReference type="SUPFAM" id="SSF51215">
    <property type="entry name" value="Regulatory protein AraC"/>
    <property type="match status" value="1"/>
</dbReference>
<keyword evidence="3" id="KW-0010">Activator</keyword>
<evidence type="ECO:0000256" key="1">
    <source>
        <dbReference type="ARBA" id="ARBA00023015"/>
    </source>
</evidence>
<dbReference type="InterPro" id="IPR018062">
    <property type="entry name" value="HTH_AraC-typ_CS"/>
</dbReference>
<keyword evidence="4" id="KW-0804">Transcription</keyword>
<dbReference type="SMART" id="SM00342">
    <property type="entry name" value="HTH_ARAC"/>
    <property type="match status" value="1"/>
</dbReference>
<keyword evidence="2" id="KW-0238">DNA-binding</keyword>
<dbReference type="PROSITE" id="PS00041">
    <property type="entry name" value="HTH_ARAC_FAMILY_1"/>
    <property type="match status" value="1"/>
</dbReference>
<evidence type="ECO:0000313" key="7">
    <source>
        <dbReference type="Proteomes" id="UP000257080"/>
    </source>
</evidence>
<keyword evidence="1" id="KW-0805">Transcription regulation</keyword>
<evidence type="ECO:0000256" key="4">
    <source>
        <dbReference type="ARBA" id="ARBA00023163"/>
    </source>
</evidence>
<dbReference type="Pfam" id="PF12833">
    <property type="entry name" value="HTH_18"/>
    <property type="match status" value="1"/>
</dbReference>
<gene>
    <name evidence="6" type="ORF">B7R25_09265</name>
</gene>
<dbReference type="CDD" id="cd06986">
    <property type="entry name" value="cupin_MmsR-like_N"/>
    <property type="match status" value="1"/>
</dbReference>
<feature type="domain" description="HTH araC/xylS-type" evidence="5">
    <location>
        <begin position="212"/>
        <end position="310"/>
    </location>
</feature>
<reference evidence="6 7" key="1">
    <citation type="submission" date="2017-04" db="EMBL/GenBank/DDBJ databases">
        <title>Comparative genome analysis of Subtercola boreus.</title>
        <authorList>
            <person name="Cho Y.-J."/>
            <person name="Cho A."/>
            <person name="Kim O.-S."/>
            <person name="Lee J.-I."/>
        </authorList>
    </citation>
    <scope>NUCLEOTIDE SEQUENCE [LARGE SCALE GENOMIC DNA]</scope>
    <source>
        <strain evidence="6 7">P28004</strain>
    </source>
</reference>
<dbReference type="GO" id="GO:0003700">
    <property type="term" value="F:DNA-binding transcription factor activity"/>
    <property type="evidence" value="ECO:0007669"/>
    <property type="project" value="InterPro"/>
</dbReference>
<organism evidence="6 7">
    <name type="scientific">Subtercola boreus</name>
    <dbReference type="NCBI Taxonomy" id="120213"/>
    <lineage>
        <taxon>Bacteria</taxon>
        <taxon>Bacillati</taxon>
        <taxon>Actinomycetota</taxon>
        <taxon>Actinomycetes</taxon>
        <taxon>Micrococcales</taxon>
        <taxon>Microbacteriaceae</taxon>
        <taxon>Subtercola</taxon>
    </lineage>
</organism>
<sequence>MSTAADMHNSTTKLDKTLIRHHHGRMSIAEGFPGQRLRVLPRPIITEALQQPGTSHLVATDCGYFPEARAHGMSRARPIEQAVILICTNGRGWCRVDDTQHSVAENQVVVIPPGTQHAYGSDATDPWTLWWLHVDGRDLPEFLTAARMTSSAPVRTLANTYRVVELVEEVLQQMEGDISTASLLAASGAAWHLLAVLASSATSARSRNTVVDEARDYLRSHLTERVSVAELAARASLSPSHFAALFKEHVGFPVLQYQTQLRMARARELLDTTSLPVARIANAVGYRDEFYFSRQFRSVHGTTALRYRAQHKG</sequence>
<proteinExistence type="predicted"/>
<dbReference type="InterPro" id="IPR009057">
    <property type="entry name" value="Homeodomain-like_sf"/>
</dbReference>
<dbReference type="InterPro" id="IPR037923">
    <property type="entry name" value="HTH-like"/>
</dbReference>
<dbReference type="Gene3D" id="1.10.10.60">
    <property type="entry name" value="Homeodomain-like"/>
    <property type="match status" value="2"/>
</dbReference>
<dbReference type="GO" id="GO:0043565">
    <property type="term" value="F:sequence-specific DNA binding"/>
    <property type="evidence" value="ECO:0007669"/>
    <property type="project" value="InterPro"/>
</dbReference>
<dbReference type="InterPro" id="IPR050204">
    <property type="entry name" value="AraC_XylS_family_regulators"/>
</dbReference>
<dbReference type="InterPro" id="IPR018060">
    <property type="entry name" value="HTH_AraC"/>
</dbReference>
<dbReference type="Pfam" id="PF02311">
    <property type="entry name" value="AraC_binding"/>
    <property type="match status" value="1"/>
</dbReference>
<evidence type="ECO:0000259" key="5">
    <source>
        <dbReference type="PROSITE" id="PS01124"/>
    </source>
</evidence>
<dbReference type="SUPFAM" id="SSF46689">
    <property type="entry name" value="Homeodomain-like"/>
    <property type="match status" value="2"/>
</dbReference>
<evidence type="ECO:0000256" key="2">
    <source>
        <dbReference type="ARBA" id="ARBA00023125"/>
    </source>
</evidence>
<dbReference type="AlphaFoldDB" id="A0A3E0WAF2"/>